<dbReference type="GO" id="GO:0051301">
    <property type="term" value="P:cell division"/>
    <property type="evidence" value="ECO:0007669"/>
    <property type="project" value="UniProtKB-KW"/>
</dbReference>
<protein>
    <submittedName>
        <fullName evidence="11">FtsQ-type POTRA domain-containing protein</fullName>
    </submittedName>
</protein>
<feature type="domain" description="POTRA" evidence="10">
    <location>
        <begin position="58"/>
        <end position="126"/>
    </location>
</feature>
<evidence type="ECO:0000259" key="10">
    <source>
        <dbReference type="PROSITE" id="PS51779"/>
    </source>
</evidence>
<evidence type="ECO:0000256" key="2">
    <source>
        <dbReference type="ARBA" id="ARBA00022475"/>
    </source>
</evidence>
<evidence type="ECO:0000256" key="6">
    <source>
        <dbReference type="ARBA" id="ARBA00023136"/>
    </source>
</evidence>
<dbReference type="Proteomes" id="UP000515847">
    <property type="component" value="Chromosome"/>
</dbReference>
<evidence type="ECO:0000256" key="7">
    <source>
        <dbReference type="ARBA" id="ARBA00023306"/>
    </source>
</evidence>
<dbReference type="Pfam" id="PF08478">
    <property type="entry name" value="POTRA_1"/>
    <property type="match status" value="1"/>
</dbReference>
<dbReference type="GO" id="GO:0005886">
    <property type="term" value="C:plasma membrane"/>
    <property type="evidence" value="ECO:0007669"/>
    <property type="project" value="TreeGrafter"/>
</dbReference>
<dbReference type="Gene3D" id="3.10.20.310">
    <property type="entry name" value="membrane protein fhac"/>
    <property type="match status" value="1"/>
</dbReference>
<keyword evidence="5 9" id="KW-1133">Transmembrane helix</keyword>
<evidence type="ECO:0000256" key="3">
    <source>
        <dbReference type="ARBA" id="ARBA00022618"/>
    </source>
</evidence>
<keyword evidence="12" id="KW-1185">Reference proteome</keyword>
<dbReference type="AlphaFoldDB" id="A0A7G6DZK3"/>
<name>A0A7G6DZK3_THEFR</name>
<sequence>MSNHPEVGEDKVRQVLHPHNQGHPRRKKRNAAPVLGLWLFLLFLAILSGYYFLNSAFYALQQIEVRGNNAVSKETIVEQSGLAPGVNLFKIDTKAVSNKIQMLPSVKKVEVKRRLPSTLLLQITERTPIALVVSPDGFLQIDDEGVYIKKVQDFKDLHLPVVSGVPLENNLGPGSRLSKPGLSAALRLIQMMDKVLKENVTEIIAPSPQTITLKTLQGVEIRFGEPEEMERKVKIIEELLLQNGAIINNQTVEYIDLRYNTAPVIKRKK</sequence>
<dbReference type="EMBL" id="CP045798">
    <property type="protein sequence ID" value="QNB45257.1"/>
    <property type="molecule type" value="Genomic_DNA"/>
</dbReference>
<evidence type="ECO:0000256" key="9">
    <source>
        <dbReference type="SAM" id="Phobius"/>
    </source>
</evidence>
<reference evidence="11 12" key="1">
    <citation type="journal article" date="2019" name="Front. Microbiol.">
        <title>Thermoanaerosceptrum fracticalcis gen. nov. sp. nov., a Novel Fumarate-Fermenting Microorganism From a Deep Fractured Carbonate Aquifer of the US Great Basin.</title>
        <authorList>
            <person name="Hamilton-Brehm S.D."/>
            <person name="Stewart L.E."/>
            <person name="Zavarin M."/>
            <person name="Caldwell M."/>
            <person name="Lawson P.A."/>
            <person name="Onstott T.C."/>
            <person name="Grzymski J."/>
            <person name="Neveux I."/>
            <person name="Lollar B.S."/>
            <person name="Russell C.E."/>
            <person name="Moser D.P."/>
        </authorList>
    </citation>
    <scope>NUCLEOTIDE SEQUENCE [LARGE SCALE GENOMIC DNA]</scope>
    <source>
        <strain evidence="11 12">DRI-13</strain>
    </source>
</reference>
<dbReference type="InterPro" id="IPR050487">
    <property type="entry name" value="FtsQ_DivIB"/>
</dbReference>
<feature type="region of interest" description="Disordered" evidence="8">
    <location>
        <begin position="1"/>
        <end position="27"/>
    </location>
</feature>
<dbReference type="InterPro" id="IPR034746">
    <property type="entry name" value="POTRA"/>
</dbReference>
<proteinExistence type="predicted"/>
<keyword evidence="3" id="KW-0132">Cell division</keyword>
<feature type="transmembrane region" description="Helical" evidence="9">
    <location>
        <begin position="34"/>
        <end position="53"/>
    </location>
</feature>
<dbReference type="InterPro" id="IPR005548">
    <property type="entry name" value="Cell_div_FtsQ/DivIB_C"/>
</dbReference>
<organism evidence="11 12">
    <name type="scientific">Thermanaerosceptrum fracticalcis</name>
    <dbReference type="NCBI Taxonomy" id="1712410"/>
    <lineage>
        <taxon>Bacteria</taxon>
        <taxon>Bacillati</taxon>
        <taxon>Bacillota</taxon>
        <taxon>Clostridia</taxon>
        <taxon>Eubacteriales</taxon>
        <taxon>Peptococcaceae</taxon>
        <taxon>Thermanaerosceptrum</taxon>
    </lineage>
</organism>
<dbReference type="KEGG" id="tfr:BR63_02355"/>
<evidence type="ECO:0000313" key="11">
    <source>
        <dbReference type="EMBL" id="QNB45257.1"/>
    </source>
</evidence>
<evidence type="ECO:0000256" key="4">
    <source>
        <dbReference type="ARBA" id="ARBA00022692"/>
    </source>
</evidence>
<comment type="subcellular location">
    <subcellularLocation>
        <location evidence="1">Membrane</location>
    </subcellularLocation>
</comment>
<evidence type="ECO:0000256" key="8">
    <source>
        <dbReference type="SAM" id="MobiDB-lite"/>
    </source>
</evidence>
<dbReference type="PANTHER" id="PTHR37820:SF1">
    <property type="entry name" value="CELL DIVISION PROTEIN FTSQ"/>
    <property type="match status" value="1"/>
</dbReference>
<dbReference type="PROSITE" id="PS51779">
    <property type="entry name" value="POTRA"/>
    <property type="match status" value="1"/>
</dbReference>
<keyword evidence="2" id="KW-1003">Cell membrane</keyword>
<evidence type="ECO:0000256" key="5">
    <source>
        <dbReference type="ARBA" id="ARBA00022989"/>
    </source>
</evidence>
<feature type="compositionally biased region" description="Basic and acidic residues" evidence="8">
    <location>
        <begin position="1"/>
        <end position="13"/>
    </location>
</feature>
<accession>A0A7G6DZK3</accession>
<dbReference type="PANTHER" id="PTHR37820">
    <property type="entry name" value="CELL DIVISION PROTEIN DIVIB"/>
    <property type="match status" value="1"/>
</dbReference>
<keyword evidence="6 9" id="KW-0472">Membrane</keyword>
<keyword evidence="4 9" id="KW-0812">Transmembrane</keyword>
<feature type="compositionally biased region" description="Basic residues" evidence="8">
    <location>
        <begin position="14"/>
        <end position="27"/>
    </location>
</feature>
<dbReference type="InterPro" id="IPR013685">
    <property type="entry name" value="POTRA_FtsQ_type"/>
</dbReference>
<evidence type="ECO:0000256" key="1">
    <source>
        <dbReference type="ARBA" id="ARBA00004370"/>
    </source>
</evidence>
<keyword evidence="7" id="KW-0131">Cell cycle</keyword>
<gene>
    <name evidence="11" type="ORF">BR63_02355</name>
</gene>
<evidence type="ECO:0000313" key="12">
    <source>
        <dbReference type="Proteomes" id="UP000515847"/>
    </source>
</evidence>
<dbReference type="Pfam" id="PF03799">
    <property type="entry name" value="FtsQ_DivIB_C"/>
    <property type="match status" value="1"/>
</dbReference>